<dbReference type="Pfam" id="PF02518">
    <property type="entry name" value="HATPase_c"/>
    <property type="match status" value="1"/>
</dbReference>
<reference evidence="7 8" key="1">
    <citation type="submission" date="2017-08" db="EMBL/GenBank/DDBJ databases">
        <title>Infants hospitalized years apart are colonized by the same room-sourced microbial strains.</title>
        <authorList>
            <person name="Brooks B."/>
            <person name="Olm M.R."/>
            <person name="Firek B.A."/>
            <person name="Baker R."/>
            <person name="Thomas B.C."/>
            <person name="Morowitz M.J."/>
            <person name="Banfield J.F."/>
        </authorList>
    </citation>
    <scope>NUCLEOTIDE SEQUENCE [LARGE SCALE GENOMIC DNA]</scope>
    <source>
        <strain evidence="7">S2_018_000_R3_110</strain>
    </source>
</reference>
<dbReference type="InterPro" id="IPR003661">
    <property type="entry name" value="HisK_dim/P_dom"/>
</dbReference>
<dbReference type="InterPro" id="IPR036890">
    <property type="entry name" value="HATPase_C_sf"/>
</dbReference>
<comment type="caution">
    <text evidence="7">The sequence shown here is derived from an EMBL/GenBank/DDBJ whole genome shotgun (WGS) entry which is preliminary data.</text>
</comment>
<accession>A0A2W5BAD0</accession>
<evidence type="ECO:0000256" key="3">
    <source>
        <dbReference type="ARBA" id="ARBA00022553"/>
    </source>
</evidence>
<evidence type="ECO:0000259" key="6">
    <source>
        <dbReference type="PROSITE" id="PS50110"/>
    </source>
</evidence>
<proteinExistence type="predicted"/>
<dbReference type="SMART" id="SM00388">
    <property type="entry name" value="HisKA"/>
    <property type="match status" value="1"/>
</dbReference>
<name>A0A2W5BAD0_9SPHN</name>
<dbReference type="SMART" id="SM00387">
    <property type="entry name" value="HATPase_c"/>
    <property type="match status" value="1"/>
</dbReference>
<dbReference type="SUPFAM" id="SSF55874">
    <property type="entry name" value="ATPase domain of HSP90 chaperone/DNA topoisomerase II/histidine kinase"/>
    <property type="match status" value="1"/>
</dbReference>
<dbReference type="InterPro" id="IPR005467">
    <property type="entry name" value="His_kinase_dom"/>
</dbReference>
<dbReference type="PANTHER" id="PTHR43065:SF49">
    <property type="entry name" value="HISTIDINE KINASE"/>
    <property type="match status" value="1"/>
</dbReference>
<dbReference type="InterPro" id="IPR001789">
    <property type="entry name" value="Sig_transdc_resp-reg_receiver"/>
</dbReference>
<dbReference type="PANTHER" id="PTHR43065">
    <property type="entry name" value="SENSOR HISTIDINE KINASE"/>
    <property type="match status" value="1"/>
</dbReference>
<dbReference type="InterPro" id="IPR036097">
    <property type="entry name" value="HisK_dim/P_sf"/>
</dbReference>
<evidence type="ECO:0000256" key="1">
    <source>
        <dbReference type="ARBA" id="ARBA00000085"/>
    </source>
</evidence>
<feature type="domain" description="Histidine kinase" evidence="5">
    <location>
        <begin position="241"/>
        <end position="460"/>
    </location>
</feature>
<dbReference type="InterPro" id="IPR011006">
    <property type="entry name" value="CheY-like_superfamily"/>
</dbReference>
<keyword evidence="3 4" id="KW-0597">Phosphoprotein</keyword>
<dbReference type="SMART" id="SM00448">
    <property type="entry name" value="REC"/>
    <property type="match status" value="2"/>
</dbReference>
<dbReference type="Proteomes" id="UP000248614">
    <property type="component" value="Unassembled WGS sequence"/>
</dbReference>
<protein>
    <recommendedName>
        <fullName evidence="2">histidine kinase</fullName>
        <ecNumber evidence="2">2.7.13.3</ecNumber>
    </recommendedName>
</protein>
<dbReference type="PROSITE" id="PS50110">
    <property type="entry name" value="RESPONSE_REGULATORY"/>
    <property type="match status" value="2"/>
</dbReference>
<dbReference type="SUPFAM" id="SSF47384">
    <property type="entry name" value="Homodimeric domain of signal transducing histidine kinase"/>
    <property type="match status" value="1"/>
</dbReference>
<dbReference type="PRINTS" id="PR00344">
    <property type="entry name" value="BCTRLSENSOR"/>
</dbReference>
<feature type="modified residue" description="4-aspartylphosphate" evidence="4">
    <location>
        <position position="528"/>
    </location>
</feature>
<dbReference type="CDD" id="cd00082">
    <property type="entry name" value="HisKA"/>
    <property type="match status" value="1"/>
</dbReference>
<dbReference type="SUPFAM" id="SSF52172">
    <property type="entry name" value="CheY-like"/>
    <property type="match status" value="2"/>
</dbReference>
<organism evidence="7 8">
    <name type="scientific">Sphingomonas hengshuiensis</name>
    <dbReference type="NCBI Taxonomy" id="1609977"/>
    <lineage>
        <taxon>Bacteria</taxon>
        <taxon>Pseudomonadati</taxon>
        <taxon>Pseudomonadota</taxon>
        <taxon>Alphaproteobacteria</taxon>
        <taxon>Sphingomonadales</taxon>
        <taxon>Sphingomonadaceae</taxon>
        <taxon>Sphingomonas</taxon>
    </lineage>
</organism>
<keyword evidence="7" id="KW-0808">Transferase</keyword>
<feature type="domain" description="Response regulatory" evidence="6">
    <location>
        <begin position="478"/>
        <end position="588"/>
    </location>
</feature>
<gene>
    <name evidence="7" type="ORF">DI632_02550</name>
</gene>
<dbReference type="InterPro" id="IPR003594">
    <property type="entry name" value="HATPase_dom"/>
</dbReference>
<dbReference type="Pfam" id="PF00512">
    <property type="entry name" value="HisKA"/>
    <property type="match status" value="1"/>
</dbReference>
<dbReference type="Gene3D" id="3.40.50.2300">
    <property type="match status" value="2"/>
</dbReference>
<dbReference type="EMBL" id="QFNF01000004">
    <property type="protein sequence ID" value="PZO80115.1"/>
    <property type="molecule type" value="Genomic_DNA"/>
</dbReference>
<dbReference type="Pfam" id="PF00072">
    <property type="entry name" value="Response_reg"/>
    <property type="match status" value="2"/>
</dbReference>
<evidence type="ECO:0000256" key="2">
    <source>
        <dbReference type="ARBA" id="ARBA00012438"/>
    </source>
</evidence>
<evidence type="ECO:0000259" key="5">
    <source>
        <dbReference type="PROSITE" id="PS50109"/>
    </source>
</evidence>
<feature type="domain" description="Response regulatory" evidence="6">
    <location>
        <begin position="6"/>
        <end position="120"/>
    </location>
</feature>
<evidence type="ECO:0000313" key="8">
    <source>
        <dbReference type="Proteomes" id="UP000248614"/>
    </source>
</evidence>
<keyword evidence="7" id="KW-0418">Kinase</keyword>
<sequence>MPPHPLLLLVDDEPEILVALSDLLEDRYRILSTASPVEALEIVRDHPDIAVIVSDQRMPELTGSQFLTRARAMTDAEAILLTGYADLSAVVAALNDGAIGGYANKPWDAESLQAMIATAADRFALRQALAFERAAFRGLAEQSGDVVTILDDQGRVLRGDAAAPVDPRDLIAVANDALDAEDRHEPLPAGDRWTHIRRIPFRIGGHRYLLKIERDDTDRRLAERRLHQSEKLEALGTLSGGIAHDFNNLLAAIIGNLELAERRIDDRERLRRYLGAANEAAGRGSAITRRLLSFSRQRDLAAEIFRPDDAIRSIEELIVRTAAGRIRVAYDFADPAWVVRTDVGQFELAMLNLAINARDAMDGDGTVRIGTANIDEVAAELPGFAGPFVRISVSDTGTGIDRAVRERVFEPFFTTKAQGAGTGLGLPMVRAMARAAGGDVTIDSEVGRGTSIHLWLPRCEERPAAPPAQQDGPTRPRRLLLVEDDAEVRAVIAAQLEAEGHDVVVQDSATGAVELLESGERFDMVLTDYAMPVLSGIEVAARVEACCPGTPVLLITGFAEIGDTPVGVPVLTKPFTADQLHAAIAQILGR</sequence>
<dbReference type="Gene3D" id="3.30.565.10">
    <property type="entry name" value="Histidine kinase-like ATPase, C-terminal domain"/>
    <property type="match status" value="1"/>
</dbReference>
<feature type="modified residue" description="4-aspartylphosphate" evidence="4">
    <location>
        <position position="55"/>
    </location>
</feature>
<comment type="catalytic activity">
    <reaction evidence="1">
        <text>ATP + protein L-histidine = ADP + protein N-phospho-L-histidine.</text>
        <dbReference type="EC" id="2.7.13.3"/>
    </reaction>
</comment>
<dbReference type="EC" id="2.7.13.3" evidence="2"/>
<evidence type="ECO:0000313" key="7">
    <source>
        <dbReference type="EMBL" id="PZO80115.1"/>
    </source>
</evidence>
<dbReference type="PROSITE" id="PS50109">
    <property type="entry name" value="HIS_KIN"/>
    <property type="match status" value="1"/>
</dbReference>
<dbReference type="InterPro" id="IPR004358">
    <property type="entry name" value="Sig_transdc_His_kin-like_C"/>
</dbReference>
<evidence type="ECO:0000256" key="4">
    <source>
        <dbReference type="PROSITE-ProRule" id="PRU00169"/>
    </source>
</evidence>
<dbReference type="Gene3D" id="1.10.287.130">
    <property type="match status" value="1"/>
</dbReference>
<dbReference type="GO" id="GO:0000155">
    <property type="term" value="F:phosphorelay sensor kinase activity"/>
    <property type="evidence" value="ECO:0007669"/>
    <property type="project" value="InterPro"/>
</dbReference>
<dbReference type="AlphaFoldDB" id="A0A2W5BAD0"/>